<dbReference type="EMBL" id="CASHSV030000823">
    <property type="protein sequence ID" value="CAJ2676687.1"/>
    <property type="molecule type" value="Genomic_DNA"/>
</dbReference>
<dbReference type="Proteomes" id="UP001177021">
    <property type="component" value="Unassembled WGS sequence"/>
</dbReference>
<evidence type="ECO:0000313" key="1">
    <source>
        <dbReference type="EMBL" id="CAJ2676687.1"/>
    </source>
</evidence>
<protein>
    <submittedName>
        <fullName evidence="1">Uncharacterized protein</fullName>
    </submittedName>
</protein>
<keyword evidence="2" id="KW-1185">Reference proteome</keyword>
<proteinExistence type="predicted"/>
<organism evidence="1 2">
    <name type="scientific">Trifolium pratense</name>
    <name type="common">Red clover</name>
    <dbReference type="NCBI Taxonomy" id="57577"/>
    <lineage>
        <taxon>Eukaryota</taxon>
        <taxon>Viridiplantae</taxon>
        <taxon>Streptophyta</taxon>
        <taxon>Embryophyta</taxon>
        <taxon>Tracheophyta</taxon>
        <taxon>Spermatophyta</taxon>
        <taxon>Magnoliopsida</taxon>
        <taxon>eudicotyledons</taxon>
        <taxon>Gunneridae</taxon>
        <taxon>Pentapetalae</taxon>
        <taxon>rosids</taxon>
        <taxon>fabids</taxon>
        <taxon>Fabales</taxon>
        <taxon>Fabaceae</taxon>
        <taxon>Papilionoideae</taxon>
        <taxon>50 kb inversion clade</taxon>
        <taxon>NPAAA clade</taxon>
        <taxon>Hologalegina</taxon>
        <taxon>IRL clade</taxon>
        <taxon>Trifolieae</taxon>
        <taxon>Trifolium</taxon>
    </lineage>
</organism>
<evidence type="ECO:0000313" key="2">
    <source>
        <dbReference type="Proteomes" id="UP001177021"/>
    </source>
</evidence>
<accession>A0ACB0M496</accession>
<name>A0ACB0M496_TRIPR</name>
<reference evidence="1" key="1">
    <citation type="submission" date="2023-10" db="EMBL/GenBank/DDBJ databases">
        <authorList>
            <person name="Rodriguez Cubillos JULIANA M."/>
            <person name="De Vega J."/>
        </authorList>
    </citation>
    <scope>NUCLEOTIDE SEQUENCE</scope>
</reference>
<comment type="caution">
    <text evidence="1">The sequence shown here is derived from an EMBL/GenBank/DDBJ whole genome shotgun (WGS) entry which is preliminary data.</text>
</comment>
<sequence length="183" mass="20510">MLGDSPPLSGVANLRRSSRLMQLQSANPVTEKMVDEASSSNNQQPSKRAKKTEEKSEEKQHFSCGNPKNIGRLGVYIKLDVDKLPPPTAHVVNGCATLAIQDYAIQKFQNWRDWRLLKIVEVARVTVSGFRYYITFEAENAHGVHHTFQADVWDSVRLGRRTNGFRTLNLAAANGTLAIYGFH</sequence>
<gene>
    <name evidence="1" type="ORF">MILVUS5_LOCUS39373</name>
</gene>